<dbReference type="EMBL" id="SMAG01000021">
    <property type="protein sequence ID" value="TCS91976.1"/>
    <property type="molecule type" value="Genomic_DNA"/>
</dbReference>
<dbReference type="InterPro" id="IPR050249">
    <property type="entry name" value="Pseudomonas-type_ThrB"/>
</dbReference>
<keyword evidence="4" id="KW-1185">Reference proteome</keyword>
<evidence type="ECO:0000313" key="3">
    <source>
        <dbReference type="EMBL" id="TCS91976.1"/>
    </source>
</evidence>
<comment type="similarity">
    <text evidence="1">Belongs to the pseudomonas-type ThrB family.</text>
</comment>
<evidence type="ECO:0000256" key="1">
    <source>
        <dbReference type="ARBA" id="ARBA00038240"/>
    </source>
</evidence>
<dbReference type="GO" id="GO:0004413">
    <property type="term" value="F:homoserine kinase activity"/>
    <property type="evidence" value="ECO:0007669"/>
    <property type="project" value="TreeGrafter"/>
</dbReference>
<dbReference type="GO" id="GO:0009088">
    <property type="term" value="P:threonine biosynthetic process"/>
    <property type="evidence" value="ECO:0007669"/>
    <property type="project" value="TreeGrafter"/>
</dbReference>
<dbReference type="OrthoDB" id="4030632at2"/>
<accession>A0A4R3L165</accession>
<proteinExistence type="inferred from homology"/>
<evidence type="ECO:0000259" key="2">
    <source>
        <dbReference type="Pfam" id="PF01636"/>
    </source>
</evidence>
<dbReference type="SUPFAM" id="SSF56112">
    <property type="entry name" value="Protein kinase-like (PK-like)"/>
    <property type="match status" value="1"/>
</dbReference>
<dbReference type="PANTHER" id="PTHR21064">
    <property type="entry name" value="AMINOGLYCOSIDE PHOSPHOTRANSFERASE DOMAIN-CONTAINING PROTEIN-RELATED"/>
    <property type="match status" value="1"/>
</dbReference>
<dbReference type="PANTHER" id="PTHR21064:SF6">
    <property type="entry name" value="AMINOGLYCOSIDE PHOSPHOTRANSFERASE DOMAIN-CONTAINING PROTEIN"/>
    <property type="match status" value="1"/>
</dbReference>
<comment type="caution">
    <text evidence="3">The sequence shown here is derived from an EMBL/GenBank/DDBJ whole genome shotgun (WGS) entry which is preliminary data.</text>
</comment>
<gene>
    <name evidence="3" type="ORF">EDD58_1212</name>
</gene>
<dbReference type="InterPro" id="IPR002575">
    <property type="entry name" value="Aminoglycoside_PTrfase"/>
</dbReference>
<dbReference type="Gene3D" id="3.90.1200.10">
    <property type="match status" value="1"/>
</dbReference>
<reference evidence="3 4" key="1">
    <citation type="submission" date="2019-03" db="EMBL/GenBank/DDBJ databases">
        <title>Genomic Encyclopedia of Type Strains, Phase IV (KMG-IV): sequencing the most valuable type-strain genomes for metagenomic binning, comparative biology and taxonomic classification.</title>
        <authorList>
            <person name="Goeker M."/>
        </authorList>
    </citation>
    <scope>NUCLEOTIDE SEQUENCE [LARGE SCALE GENOMIC DNA]</scope>
    <source>
        <strain evidence="3 4">DSM 45707</strain>
    </source>
</reference>
<dbReference type="Pfam" id="PF01636">
    <property type="entry name" value="APH"/>
    <property type="match status" value="1"/>
</dbReference>
<dbReference type="AlphaFoldDB" id="A0A4R3L165"/>
<keyword evidence="3" id="KW-0808">Transferase</keyword>
<organism evidence="3 4">
    <name type="scientific">Hazenella coriacea</name>
    <dbReference type="NCBI Taxonomy" id="1179467"/>
    <lineage>
        <taxon>Bacteria</taxon>
        <taxon>Bacillati</taxon>
        <taxon>Bacillota</taxon>
        <taxon>Bacilli</taxon>
        <taxon>Bacillales</taxon>
        <taxon>Thermoactinomycetaceae</taxon>
        <taxon>Hazenella</taxon>
    </lineage>
</organism>
<dbReference type="Proteomes" id="UP000294937">
    <property type="component" value="Unassembled WGS sequence"/>
</dbReference>
<evidence type="ECO:0000313" key="4">
    <source>
        <dbReference type="Proteomes" id="UP000294937"/>
    </source>
</evidence>
<protein>
    <submittedName>
        <fullName evidence="3">Ser/Thr protein kinase RdoA (MazF antagonist)</fullName>
    </submittedName>
</protein>
<keyword evidence="3" id="KW-0418">Kinase</keyword>
<dbReference type="InterPro" id="IPR011009">
    <property type="entry name" value="Kinase-like_dom_sf"/>
</dbReference>
<name>A0A4R3L165_9BACL</name>
<feature type="domain" description="Aminoglycoside phosphotransferase" evidence="2">
    <location>
        <begin position="41"/>
        <end position="248"/>
    </location>
</feature>
<sequence>MDPKVKQLMNPQILRKIAQSYGVDESDLDFHKSTESFLYRYEKQGTPFFLRISHSSRRTPDMIRGELDWLQWLEQHQLPVVRVASTPDQETCVVVELDDGTFFTAVSFHQLPGKQMNRLYDNNQLVQQLGSLMAKLHLATQTYSPRYDSWKRHHWSQELHGFAEKYLSPTERKVIERFNSTMEEISSLPQTSDNYGLIHYDLHPGNIFVDDHQLVLLDFDDSQYSWFMSDLAISLFYAIPFSESEAKKTESAKRFLDQLLTGYQQIRSINDRELGWIPLFLKLREIDLYIVIHRSFGAGSYNEWCQTFMKDRKERIENKIPMLLGSYY</sequence>